<keyword evidence="3" id="KW-0238">DNA-binding</keyword>
<evidence type="ECO:0000313" key="4">
    <source>
        <dbReference type="Proteomes" id="UP000182624"/>
    </source>
</evidence>
<dbReference type="OrthoDB" id="9772503at2"/>
<dbReference type="PANTHER" id="PTHR34580">
    <property type="match status" value="1"/>
</dbReference>
<sequence>MPKGANQKLKLYYLAKIMVKMTDDQHFLTMPQIKERLEECGITADRKSLYDDMEALRTLGIDVILEQVGRNYYYHVGSKHFEIAELKLLVDAIQSSKFITEKKSNELIKKLTGLVSEYEAMQLKRQVEVQGRIKTMNESIYYIVDEIHTAISTNRRIQFEYLKWNLNKELVPRKEGLYEVSPWALTWDDENYYLIAFDAEADKIKHYRVDKMRNIRIMDDRRLGKEHFKAFDMASYSKMNFGMFGGTETKVKLKFKNDFVGVLIDRFGKDMSIRKSDEEGWSETSVDVAVSDQFFGWLFALSDGVIITSPEDVKDRYRQELLKITEKYS</sequence>
<evidence type="ECO:0000259" key="2">
    <source>
        <dbReference type="Pfam" id="PF25583"/>
    </source>
</evidence>
<evidence type="ECO:0000313" key="3">
    <source>
        <dbReference type="EMBL" id="SFQ24042.1"/>
    </source>
</evidence>
<dbReference type="GO" id="GO:0003677">
    <property type="term" value="F:DNA binding"/>
    <property type="evidence" value="ECO:0007669"/>
    <property type="project" value="UniProtKB-KW"/>
</dbReference>
<dbReference type="InterPro" id="IPR036390">
    <property type="entry name" value="WH_DNA-bd_sf"/>
</dbReference>
<keyword evidence="4" id="KW-1185">Reference proteome</keyword>
<dbReference type="Pfam" id="PF25583">
    <property type="entry name" value="WCX"/>
    <property type="match status" value="1"/>
</dbReference>
<dbReference type="PANTHER" id="PTHR34580:SF1">
    <property type="entry name" value="PROTEIN PAFC"/>
    <property type="match status" value="1"/>
</dbReference>
<dbReference type="InterPro" id="IPR051534">
    <property type="entry name" value="CBASS_pafABC_assoc_protein"/>
</dbReference>
<organism evidence="3 4">
    <name type="scientific">Butyrivibrio proteoclasticus</name>
    <dbReference type="NCBI Taxonomy" id="43305"/>
    <lineage>
        <taxon>Bacteria</taxon>
        <taxon>Bacillati</taxon>
        <taxon>Bacillota</taxon>
        <taxon>Clostridia</taxon>
        <taxon>Lachnospirales</taxon>
        <taxon>Lachnospiraceae</taxon>
        <taxon>Butyrivibrio</taxon>
    </lineage>
</organism>
<gene>
    <name evidence="3" type="ORF">SAMN04487928_1263</name>
</gene>
<dbReference type="InterPro" id="IPR057727">
    <property type="entry name" value="WCX_dom"/>
</dbReference>
<dbReference type="EMBL" id="FOXO01000026">
    <property type="protein sequence ID" value="SFQ24042.1"/>
    <property type="molecule type" value="Genomic_DNA"/>
</dbReference>
<evidence type="ECO:0000259" key="1">
    <source>
        <dbReference type="Pfam" id="PF13280"/>
    </source>
</evidence>
<accession>A0A1I5WWC0</accession>
<feature type="domain" description="WCX" evidence="2">
    <location>
        <begin position="249"/>
        <end position="323"/>
    </location>
</feature>
<dbReference type="Proteomes" id="UP000182624">
    <property type="component" value="Unassembled WGS sequence"/>
</dbReference>
<dbReference type="InterPro" id="IPR026881">
    <property type="entry name" value="WYL_dom"/>
</dbReference>
<dbReference type="AlphaFoldDB" id="A0A1I5WWC0"/>
<name>A0A1I5WWC0_9FIRM</name>
<reference evidence="4" key="1">
    <citation type="submission" date="2016-10" db="EMBL/GenBank/DDBJ databases">
        <authorList>
            <person name="Varghese N."/>
            <person name="Submissions S."/>
        </authorList>
    </citation>
    <scope>NUCLEOTIDE SEQUENCE [LARGE SCALE GENOMIC DNA]</scope>
    <source>
        <strain evidence="4">P18</strain>
    </source>
</reference>
<dbReference type="Pfam" id="PF13280">
    <property type="entry name" value="WYL"/>
    <property type="match status" value="1"/>
</dbReference>
<proteinExistence type="predicted"/>
<dbReference type="PROSITE" id="PS52050">
    <property type="entry name" value="WYL"/>
    <property type="match status" value="1"/>
</dbReference>
<dbReference type="SUPFAM" id="SSF46785">
    <property type="entry name" value="Winged helix' DNA-binding domain"/>
    <property type="match status" value="1"/>
</dbReference>
<feature type="domain" description="WYL" evidence="1">
    <location>
        <begin position="144"/>
        <end position="217"/>
    </location>
</feature>
<protein>
    <submittedName>
        <fullName evidence="3">Predicted DNA-binding transcriptional regulator YafY, contains an HTH and WYL domains</fullName>
    </submittedName>
</protein>